<feature type="region of interest" description="Disordered" evidence="1">
    <location>
        <begin position="1"/>
        <end position="38"/>
    </location>
</feature>
<feature type="compositionally biased region" description="Basic and acidic residues" evidence="1">
    <location>
        <begin position="10"/>
        <end position="31"/>
    </location>
</feature>
<name>Q9LH14_ARATH</name>
<reference key="1">
    <citation type="journal article" date="2000" name="Nature">
        <title>Sequence and analysis of chromosome 3 of the plant Arabidopsis thaliana.</title>
        <authorList>
            <consortium name="European Union Chromosome 3 Arabidopsis Sequencing Consortium"/>
            <consortium name="Institute for Genomic Research"/>
            <consortium name="Kazusa DNA Research Institute"/>
            <person name="Salanoubat M."/>
            <person name="Lemcke K."/>
            <person name="Rieger M."/>
            <person name="Ansorge W."/>
            <person name="Unseld M."/>
            <person name="Fartmann B."/>
            <person name="Valle G."/>
            <person name="Blocker H."/>
            <person name="Perez-Alonso M."/>
            <person name="Obermaier B."/>
            <person name="Delseny M."/>
            <person name="Boutry M."/>
            <person name="Grivell L.A."/>
            <person name="Mache R."/>
            <person name="Puigdomenech P."/>
            <person name="De Simone V."/>
            <person name="Choisne N."/>
            <person name="Artiguenave F."/>
            <person name="Robert C."/>
            <person name="Brottier P."/>
            <person name="Wincker P."/>
            <person name="Cattolico L."/>
            <person name="Weissenbach J."/>
            <person name="Saurin W."/>
            <person name="Quetier F."/>
            <person name="Schafer M."/>
            <person name="Muller-Auer S."/>
            <person name="Gabel C."/>
            <person name="Fuchs M."/>
            <person name="Benes V."/>
            <person name="Wurmbach E."/>
            <person name="Drzonek H."/>
            <person name="Erfle H."/>
            <person name="Jordan N."/>
            <person name="Bangert S."/>
            <person name="Wiedelmann R."/>
            <person name="Kranz H."/>
            <person name="Voss H."/>
            <person name="Holland R."/>
            <person name="Brandt P."/>
            <person name="Nyakatura G."/>
            <person name="Vezzi A."/>
            <person name="D'Angelo M."/>
            <person name="Pallavicini A."/>
            <person name="Toppo S."/>
            <person name="Simionati B."/>
            <person name="Conrad A."/>
            <person name="Hornischer K."/>
            <person name="Kauer G."/>
            <person name="Lohnert T.H."/>
            <person name="Nordsiek G."/>
            <person name="Reichelt J."/>
            <person name="Scharfe M."/>
            <person name="Schon O."/>
            <person name="Bargues M."/>
            <person name="Terol J."/>
            <person name="Climent J."/>
            <person name="Navarro P."/>
            <person name="Collado C."/>
            <person name="Perez-Perez A."/>
            <person name="Ottenwalder B."/>
            <person name="Duchemin D."/>
            <person name="Cooke R."/>
            <person name="Laudie M."/>
            <person name="Berger-Llauro C."/>
            <person name="Purnelle B."/>
            <person name="Masuy D."/>
            <person name="de Haan M."/>
            <person name="Maarse A.C."/>
            <person name="Alcaraz J.P."/>
            <person name="Cottet A."/>
            <person name="Casacuberta E."/>
            <person name="Monfort A."/>
            <person name="Argiriou A."/>
            <person name="flores M."/>
            <person name="Liguori R."/>
            <person name="Vitale D."/>
            <person name="Mannhaupt G."/>
            <person name="Haase D."/>
            <person name="Schoof H."/>
            <person name="Rudd S."/>
            <person name="Zaccaria P."/>
            <person name="Mewes H.W."/>
            <person name="Mayer K.F."/>
            <person name="Kaul S."/>
            <person name="Town C.D."/>
            <person name="Koo H.L."/>
            <person name="Tallon L.J."/>
            <person name="Jenkins J."/>
            <person name="Rooney T."/>
            <person name="Rizzo M."/>
            <person name="Walts A."/>
            <person name="Utterback T."/>
            <person name="Fujii C.Y."/>
            <person name="Shea T.P."/>
            <person name="Creasy T.H."/>
            <person name="Haas B."/>
            <person name="Maiti R."/>
            <person name="Wu D."/>
            <person name="Peterson J."/>
            <person name="Van Aken S."/>
            <person name="Pai G."/>
            <person name="Militscher J."/>
            <person name="Sellers P."/>
            <person name="Gill J.E."/>
            <person name="Feldblyum T.V."/>
            <person name="Preuss D."/>
            <person name="Lin X."/>
            <person name="Nierman W.C."/>
            <person name="Salzberg S.L."/>
            <person name="White O."/>
            <person name="Venter J.C."/>
            <person name="Fraser C.M."/>
            <person name="Kaneko T."/>
            <person name="Nakamura Y."/>
            <person name="Sato S."/>
            <person name="Kato T."/>
            <person name="Asamizu E."/>
            <person name="Sasamoto S."/>
            <person name="Kimura T."/>
            <person name="Idesawa K."/>
            <person name="Kawashima K."/>
            <person name="Kishida Y."/>
            <person name="Kiyokawa C."/>
            <person name="Kohara M."/>
            <person name="Matsumoto M."/>
            <person name="Matsuno A."/>
            <person name="Muraki A."/>
            <person name="Nakayama S."/>
            <person name="Nakazaki N."/>
            <person name="Shinpo S."/>
            <person name="Takeuchi C."/>
            <person name="Wada T."/>
            <person name="Watanabe A."/>
            <person name="Yamada M."/>
            <person name="Yasuda M."/>
            <person name="Tabata S."/>
        </authorList>
    </citation>
    <scope>NUCLEOTIDE SEQUENCE [LARGE SCALE GENOMIC DNA]</scope>
    <source>
        <strain>cv. Columbia</strain>
    </source>
</reference>
<protein>
    <submittedName>
        <fullName evidence="2">Emb|CAB81790.1</fullName>
    </submittedName>
</protein>
<accession>Q9LH14</accession>
<dbReference type="EMBL" id="AP002458">
    <property type="protein sequence ID" value="BAA97082.1"/>
    <property type="molecule type" value="Genomic_DNA"/>
</dbReference>
<evidence type="ECO:0000313" key="2">
    <source>
        <dbReference type="EMBL" id="BAA97082.1"/>
    </source>
</evidence>
<evidence type="ECO:0000256" key="1">
    <source>
        <dbReference type="SAM" id="MobiDB-lite"/>
    </source>
</evidence>
<organism evidence="2">
    <name type="scientific">Arabidopsis thaliana</name>
    <name type="common">Mouse-ear cress</name>
    <dbReference type="NCBI Taxonomy" id="3702"/>
    <lineage>
        <taxon>Eukaryota</taxon>
        <taxon>Viridiplantae</taxon>
        <taxon>Streptophyta</taxon>
        <taxon>Embryophyta</taxon>
        <taxon>Tracheophyta</taxon>
        <taxon>Spermatophyta</taxon>
        <taxon>Magnoliopsida</taxon>
        <taxon>eudicotyledons</taxon>
        <taxon>Gunneridae</taxon>
        <taxon>Pentapetalae</taxon>
        <taxon>rosids</taxon>
        <taxon>malvids</taxon>
        <taxon>Brassicales</taxon>
        <taxon>Brassicaceae</taxon>
        <taxon>Camelineae</taxon>
        <taxon>Arabidopsis</taxon>
    </lineage>
</organism>
<proteinExistence type="predicted"/>
<sequence length="125" mass="13823">MGADIVADGLTDRPPDRLADEPAEGLSDRLPEGLSEEPADELVDKLNLTKEPHDVLEDFLLFIFTLMKTTRHLGAAEMTHILFTHPKPREKNLSLIGGSLAFSLKIEYSPLDPVCLLTLEDLSKT</sequence>
<dbReference type="AlphaFoldDB" id="Q9LH14"/>
<reference evidence="2" key="2">
    <citation type="submission" date="2000-06" db="EMBL/GenBank/DDBJ databases">
        <title>Structural Analysis of Arabidopsis thaliana Chromosome 3. III.</title>
        <authorList>
            <person name="Nakamura Y."/>
        </authorList>
    </citation>
    <scope>NUCLEOTIDE SEQUENCE</scope>
</reference>